<dbReference type="SUPFAM" id="SSF82093">
    <property type="entry name" value="Heme chaperone CcmE"/>
    <property type="match status" value="1"/>
</dbReference>
<dbReference type="AlphaFoldDB" id="A0AAE3QPU6"/>
<keyword evidence="5" id="KW-1133">Transmembrane helix</keyword>
<keyword evidence="2" id="KW-0479">Metal-binding</keyword>
<evidence type="ECO:0000313" key="6">
    <source>
        <dbReference type="EMBL" id="MDJ1483267.1"/>
    </source>
</evidence>
<keyword evidence="2" id="KW-0408">Iron</keyword>
<evidence type="ECO:0000256" key="2">
    <source>
        <dbReference type="ARBA" id="ARBA00022617"/>
    </source>
</evidence>
<sequence length="146" mass="16159">MKITHIIGIIVIVVAIAVIVSTTKDVSTYVTFKEAADMAASGKSTKVHVVGSLKKDATGNILEMSYQPEIDPNHFTFKLIDRDNKETIVVYDNPKPQDFERSEQVVVIGHMQNSEFIAEKILMKCPSKYQETEIKGTEKAGSQASL</sequence>
<evidence type="ECO:0000256" key="3">
    <source>
        <dbReference type="ARBA" id="ARBA00022748"/>
    </source>
</evidence>
<dbReference type="GO" id="GO:0020037">
    <property type="term" value="F:heme binding"/>
    <property type="evidence" value="ECO:0007669"/>
    <property type="project" value="InterPro"/>
</dbReference>
<keyword evidence="5" id="KW-0812">Transmembrane</keyword>
<gene>
    <name evidence="6" type="ORF">QNI16_22405</name>
</gene>
<keyword evidence="3" id="KW-0201">Cytochrome c-type biogenesis</keyword>
<reference evidence="6" key="1">
    <citation type="submission" date="2023-05" db="EMBL/GenBank/DDBJ databases">
        <authorList>
            <person name="Zhang X."/>
        </authorList>
    </citation>
    <scope>NUCLEOTIDE SEQUENCE</scope>
    <source>
        <strain evidence="6">YF14B1</strain>
    </source>
</reference>
<dbReference type="Proteomes" id="UP001241110">
    <property type="component" value="Unassembled WGS sequence"/>
</dbReference>
<comment type="caution">
    <text evidence="6">The sequence shown here is derived from an EMBL/GenBank/DDBJ whole genome shotgun (WGS) entry which is preliminary data.</text>
</comment>
<comment type="subcellular location">
    <subcellularLocation>
        <location evidence="1">Membrane</location>
    </subcellularLocation>
</comment>
<proteinExistence type="predicted"/>
<dbReference type="Pfam" id="PF03100">
    <property type="entry name" value="CcmE"/>
    <property type="match status" value="1"/>
</dbReference>
<accession>A0AAE3QPU6</accession>
<dbReference type="InterPro" id="IPR036127">
    <property type="entry name" value="CcmE-like_sf"/>
</dbReference>
<evidence type="ECO:0000256" key="4">
    <source>
        <dbReference type="ARBA" id="ARBA00023136"/>
    </source>
</evidence>
<keyword evidence="2" id="KW-0349">Heme</keyword>
<dbReference type="GO" id="GO:0017003">
    <property type="term" value="P:protein-heme linkage"/>
    <property type="evidence" value="ECO:0007669"/>
    <property type="project" value="InterPro"/>
</dbReference>
<dbReference type="GO" id="GO:0017004">
    <property type="term" value="P:cytochrome complex assembly"/>
    <property type="evidence" value="ECO:0007669"/>
    <property type="project" value="UniProtKB-KW"/>
</dbReference>
<keyword evidence="4 5" id="KW-0472">Membrane</keyword>
<organism evidence="6 7">
    <name type="scientific">Xanthocytophaga flava</name>
    <dbReference type="NCBI Taxonomy" id="3048013"/>
    <lineage>
        <taxon>Bacteria</taxon>
        <taxon>Pseudomonadati</taxon>
        <taxon>Bacteroidota</taxon>
        <taxon>Cytophagia</taxon>
        <taxon>Cytophagales</taxon>
        <taxon>Rhodocytophagaceae</taxon>
        <taxon>Xanthocytophaga</taxon>
    </lineage>
</organism>
<evidence type="ECO:0000256" key="1">
    <source>
        <dbReference type="ARBA" id="ARBA00004370"/>
    </source>
</evidence>
<dbReference type="Gene3D" id="2.40.50.140">
    <property type="entry name" value="Nucleic acid-binding proteins"/>
    <property type="match status" value="1"/>
</dbReference>
<evidence type="ECO:0000256" key="5">
    <source>
        <dbReference type="SAM" id="Phobius"/>
    </source>
</evidence>
<dbReference type="InterPro" id="IPR012340">
    <property type="entry name" value="NA-bd_OB-fold"/>
</dbReference>
<feature type="transmembrane region" description="Helical" evidence="5">
    <location>
        <begin position="6"/>
        <end position="23"/>
    </location>
</feature>
<protein>
    <submittedName>
        <fullName evidence="6">Cytochrome c maturation protein CcmE</fullName>
    </submittedName>
</protein>
<dbReference type="GO" id="GO:0005886">
    <property type="term" value="C:plasma membrane"/>
    <property type="evidence" value="ECO:0007669"/>
    <property type="project" value="InterPro"/>
</dbReference>
<name>A0AAE3QPU6_9BACT</name>
<dbReference type="InterPro" id="IPR004329">
    <property type="entry name" value="CcmE"/>
</dbReference>
<evidence type="ECO:0000313" key="7">
    <source>
        <dbReference type="Proteomes" id="UP001241110"/>
    </source>
</evidence>
<dbReference type="EMBL" id="JASJOS010000010">
    <property type="protein sequence ID" value="MDJ1483267.1"/>
    <property type="molecule type" value="Genomic_DNA"/>
</dbReference>
<dbReference type="RefSeq" id="WP_313982951.1">
    <property type="nucleotide sequence ID" value="NZ_JASJOS010000010.1"/>
</dbReference>